<dbReference type="EMBL" id="KZ678454">
    <property type="protein sequence ID" value="PSR83764.1"/>
    <property type="molecule type" value="Genomic_DNA"/>
</dbReference>
<dbReference type="AlphaFoldDB" id="A0A2T3A6F6"/>
<proteinExistence type="predicted"/>
<name>A0A2T3A6F6_9PEZI</name>
<protein>
    <submittedName>
        <fullName evidence="1">Uncharacterized protein</fullName>
    </submittedName>
</protein>
<dbReference type="Proteomes" id="UP000241462">
    <property type="component" value="Unassembled WGS sequence"/>
</dbReference>
<sequence>MLERHGVAYPGLPPFTLVCWRPGSLPTDGRSLISQDVRAALPQASSLILGSGGYSRVFRRPIGRTGRWSGPGTRVLSSTKASRDLPDFCMASTTREVARKLHCPNSPDSGPGRGLGSSRSAMSAAAAYLSSPFSALGRGIRAEGALARMPTPPWVKAEGSGRLLVVSRHPSSASCNFLLAIVAGATWVGHALNGFLGQPYKYRAMSLHSGSGATRRRIWQLS</sequence>
<keyword evidence="2" id="KW-1185">Reference proteome</keyword>
<gene>
    <name evidence="1" type="ORF">BD289DRAFT_277290</name>
</gene>
<dbReference type="InParanoid" id="A0A2T3A6F6"/>
<organism evidence="1 2">
    <name type="scientific">Coniella lustricola</name>
    <dbReference type="NCBI Taxonomy" id="2025994"/>
    <lineage>
        <taxon>Eukaryota</taxon>
        <taxon>Fungi</taxon>
        <taxon>Dikarya</taxon>
        <taxon>Ascomycota</taxon>
        <taxon>Pezizomycotina</taxon>
        <taxon>Sordariomycetes</taxon>
        <taxon>Sordariomycetidae</taxon>
        <taxon>Diaporthales</taxon>
        <taxon>Schizoparmaceae</taxon>
        <taxon>Coniella</taxon>
    </lineage>
</organism>
<reference evidence="1 2" key="1">
    <citation type="journal article" date="2018" name="Mycol. Prog.">
        <title>Coniella lustricola, a new species from submerged detritus.</title>
        <authorList>
            <person name="Raudabaugh D.B."/>
            <person name="Iturriaga T."/>
            <person name="Carver A."/>
            <person name="Mondo S."/>
            <person name="Pangilinan J."/>
            <person name="Lipzen A."/>
            <person name="He G."/>
            <person name="Amirebrahimi M."/>
            <person name="Grigoriev I.V."/>
            <person name="Miller A.N."/>
        </authorList>
    </citation>
    <scope>NUCLEOTIDE SEQUENCE [LARGE SCALE GENOMIC DNA]</scope>
    <source>
        <strain evidence="1 2">B22-T-1</strain>
    </source>
</reference>
<evidence type="ECO:0000313" key="2">
    <source>
        <dbReference type="Proteomes" id="UP000241462"/>
    </source>
</evidence>
<accession>A0A2T3A6F6</accession>
<evidence type="ECO:0000313" key="1">
    <source>
        <dbReference type="EMBL" id="PSR83764.1"/>
    </source>
</evidence>